<keyword evidence="2" id="KW-1185">Reference proteome</keyword>
<accession>A0A1M6C1G2</accession>
<dbReference type="STRING" id="558155.SAMN04487911_10341"/>
<organism evidence="1 2">
    <name type="scientific">Arenibacter nanhaiticus</name>
    <dbReference type="NCBI Taxonomy" id="558155"/>
    <lineage>
        <taxon>Bacteria</taxon>
        <taxon>Pseudomonadati</taxon>
        <taxon>Bacteroidota</taxon>
        <taxon>Flavobacteriia</taxon>
        <taxon>Flavobacteriales</taxon>
        <taxon>Flavobacteriaceae</taxon>
        <taxon>Arenibacter</taxon>
    </lineage>
</organism>
<gene>
    <name evidence="1" type="ORF">SAMN04487911_10341</name>
</gene>
<dbReference type="AlphaFoldDB" id="A0A1M6C1G2"/>
<name>A0A1M6C1G2_9FLAO</name>
<evidence type="ECO:0008006" key="3">
    <source>
        <dbReference type="Google" id="ProtNLM"/>
    </source>
</evidence>
<evidence type="ECO:0000313" key="2">
    <source>
        <dbReference type="Proteomes" id="UP000184231"/>
    </source>
</evidence>
<sequence length="171" mass="19424">MNSRYSVLIFFFGITSVVFSQENLGVFTFNIWDPADIPFWDKHTNGYPVDKLVNYVSEDNADVLFAGDFNSPPAAEFPSSSKKKGNYTYSSQTTHILIDTKFNDAWMILPNNNKKGNGVTCPGQDDYIKRVDQVYFKGNGLKPTYAFLKRNLWESINLLDHNGVVVDFVVK</sequence>
<dbReference type="EMBL" id="FQYX01000003">
    <property type="protein sequence ID" value="SHI54538.1"/>
    <property type="molecule type" value="Genomic_DNA"/>
</dbReference>
<dbReference type="SUPFAM" id="SSF56219">
    <property type="entry name" value="DNase I-like"/>
    <property type="match status" value="1"/>
</dbReference>
<dbReference type="InterPro" id="IPR036691">
    <property type="entry name" value="Endo/exonu/phosph_ase_sf"/>
</dbReference>
<dbReference type="Proteomes" id="UP000184231">
    <property type="component" value="Unassembled WGS sequence"/>
</dbReference>
<reference evidence="1 2" key="1">
    <citation type="submission" date="2016-11" db="EMBL/GenBank/DDBJ databases">
        <authorList>
            <person name="Jaros S."/>
            <person name="Januszkiewicz K."/>
            <person name="Wedrychowicz H."/>
        </authorList>
    </citation>
    <scope>NUCLEOTIDE SEQUENCE [LARGE SCALE GENOMIC DNA]</scope>
    <source>
        <strain evidence="1 2">CGMCC 1.8863</strain>
    </source>
</reference>
<evidence type="ECO:0000313" key="1">
    <source>
        <dbReference type="EMBL" id="SHI54538.1"/>
    </source>
</evidence>
<protein>
    <recommendedName>
        <fullName evidence="3">Endonuclease/Exonuclease/phosphatase family protein</fullName>
    </recommendedName>
</protein>
<dbReference type="OrthoDB" id="9794261at2"/>
<proteinExistence type="predicted"/>
<dbReference type="Gene3D" id="3.60.10.10">
    <property type="entry name" value="Endonuclease/exonuclease/phosphatase"/>
    <property type="match status" value="1"/>
</dbReference>
<dbReference type="RefSeq" id="WP_072763119.1">
    <property type="nucleotide sequence ID" value="NZ_FQYX01000003.1"/>
</dbReference>